<keyword evidence="2" id="KW-0479">Metal-binding</keyword>
<comment type="caution">
    <text evidence="5">The sequence shown here is derived from an EMBL/GenBank/DDBJ whole genome shotgun (WGS) entry which is preliminary data.</text>
</comment>
<keyword evidence="6" id="KW-1185">Reference proteome</keyword>
<protein>
    <recommendedName>
        <fullName evidence="7">Metallo-beta-lactamase domain-containing protein</fullName>
    </recommendedName>
</protein>
<evidence type="ECO:0000313" key="5">
    <source>
        <dbReference type="EMBL" id="KAG7284412.1"/>
    </source>
</evidence>
<dbReference type="PANTHER" id="PTHR42978:SF5">
    <property type="entry name" value="METALLO-BETA-LACTAMASE DOMAIN-CONTAINING PROTEIN"/>
    <property type="match status" value="1"/>
</dbReference>
<dbReference type="PANTHER" id="PTHR42978">
    <property type="entry name" value="QUORUM-QUENCHING LACTONASE YTNP-RELATED-RELATED"/>
    <property type="match status" value="1"/>
</dbReference>
<sequence length="315" mass="34621">MSAGTPPVQLPAGQQTITVKLINPVNFGPAILKRFMGPDVPGLETFKDSPSFSFLLEHPSGRKLVFDLGIRKDYMNHSPKIANYLPTTNYTIDVSKNVAEILEEGGVKPGEIEGVIWRGRELVEVDCTGERSLTIGGFQAYDYFGDGSFYLLDSPGHAVGHLCGLARTTSSPDTFVLLGGDVCHYAGILRPSVHLPVPDTITPHPCHPMGTGSLCPGHAWEELQKSRGREATDTLYDMTFGADIPLATRTVGKLQELDCLENVLVIIAHDSTVRDRAPHFPESLNDWKEKGLGEKVRWAFLRDLEVYWKSKGLHA</sequence>
<dbReference type="Gene3D" id="3.60.15.10">
    <property type="entry name" value="Ribonuclease Z/Hydroxyacylglutathione hydrolase-like"/>
    <property type="match status" value="2"/>
</dbReference>
<evidence type="ECO:0000313" key="6">
    <source>
        <dbReference type="Proteomes" id="UP001197093"/>
    </source>
</evidence>
<organism evidence="5 6">
    <name type="scientific">Staphylotrichum longicolle</name>
    <dbReference type="NCBI Taxonomy" id="669026"/>
    <lineage>
        <taxon>Eukaryota</taxon>
        <taxon>Fungi</taxon>
        <taxon>Dikarya</taxon>
        <taxon>Ascomycota</taxon>
        <taxon>Pezizomycotina</taxon>
        <taxon>Sordariomycetes</taxon>
        <taxon>Sordariomycetidae</taxon>
        <taxon>Sordariales</taxon>
        <taxon>Chaetomiaceae</taxon>
        <taxon>Staphylotrichum</taxon>
    </lineage>
</organism>
<comment type="similarity">
    <text evidence="1">Belongs to the metallo-beta-lactamase superfamily.</text>
</comment>
<gene>
    <name evidence="5" type="ORF">NEMBOFW57_010785</name>
</gene>
<dbReference type="EMBL" id="JAHCVI010000006">
    <property type="protein sequence ID" value="KAG7284412.1"/>
    <property type="molecule type" value="Genomic_DNA"/>
</dbReference>
<evidence type="ECO:0000256" key="4">
    <source>
        <dbReference type="ARBA" id="ARBA00022833"/>
    </source>
</evidence>
<evidence type="ECO:0000256" key="3">
    <source>
        <dbReference type="ARBA" id="ARBA00022801"/>
    </source>
</evidence>
<evidence type="ECO:0000256" key="1">
    <source>
        <dbReference type="ARBA" id="ARBA00007749"/>
    </source>
</evidence>
<dbReference type="GO" id="GO:0016787">
    <property type="term" value="F:hydrolase activity"/>
    <property type="evidence" value="ECO:0007669"/>
    <property type="project" value="UniProtKB-KW"/>
</dbReference>
<dbReference type="SUPFAM" id="SSF56281">
    <property type="entry name" value="Metallo-hydrolase/oxidoreductase"/>
    <property type="match status" value="1"/>
</dbReference>
<dbReference type="AlphaFoldDB" id="A0AAD4ENC8"/>
<dbReference type="InterPro" id="IPR051013">
    <property type="entry name" value="MBL_superfamily_lactonases"/>
</dbReference>
<keyword evidence="4" id="KW-0862">Zinc</keyword>
<accession>A0AAD4ENC8</accession>
<reference evidence="5" key="1">
    <citation type="submission" date="2023-02" db="EMBL/GenBank/DDBJ databases">
        <authorList>
            <person name="Palmer J.M."/>
        </authorList>
    </citation>
    <scope>NUCLEOTIDE SEQUENCE</scope>
    <source>
        <strain evidence="5">FW57</strain>
    </source>
</reference>
<evidence type="ECO:0008006" key="7">
    <source>
        <dbReference type="Google" id="ProtNLM"/>
    </source>
</evidence>
<evidence type="ECO:0000256" key="2">
    <source>
        <dbReference type="ARBA" id="ARBA00022723"/>
    </source>
</evidence>
<dbReference type="CDD" id="cd07730">
    <property type="entry name" value="metallo-hydrolase-like_MBL-fold"/>
    <property type="match status" value="1"/>
</dbReference>
<dbReference type="Proteomes" id="UP001197093">
    <property type="component" value="Unassembled WGS sequence"/>
</dbReference>
<proteinExistence type="inferred from homology"/>
<dbReference type="GO" id="GO:0046872">
    <property type="term" value="F:metal ion binding"/>
    <property type="evidence" value="ECO:0007669"/>
    <property type="project" value="UniProtKB-KW"/>
</dbReference>
<dbReference type="InterPro" id="IPR036866">
    <property type="entry name" value="RibonucZ/Hydroxyglut_hydro"/>
</dbReference>
<keyword evidence="3" id="KW-0378">Hydrolase</keyword>
<name>A0AAD4ENC8_9PEZI</name>